<dbReference type="GO" id="GO:0031012">
    <property type="term" value="C:extracellular matrix"/>
    <property type="evidence" value="ECO:0007669"/>
    <property type="project" value="TreeGrafter"/>
</dbReference>
<gene>
    <name evidence="1" type="ORF">MEDL_1092</name>
</gene>
<name>A0A8S3PNV8_MYTED</name>
<evidence type="ECO:0000313" key="2">
    <source>
        <dbReference type="Proteomes" id="UP000683360"/>
    </source>
</evidence>
<dbReference type="AlphaFoldDB" id="A0A8S3PNV8"/>
<dbReference type="PANTHER" id="PTHR33395">
    <property type="entry name" value="TRANSCRIPTASE, PUTATIVE-RELATED-RELATED"/>
    <property type="match status" value="1"/>
</dbReference>
<dbReference type="GO" id="GO:0061343">
    <property type="term" value="P:cell adhesion involved in heart morphogenesis"/>
    <property type="evidence" value="ECO:0007669"/>
    <property type="project" value="TreeGrafter"/>
</dbReference>
<proteinExistence type="predicted"/>
<protein>
    <recommendedName>
        <fullName evidence="3">Endonuclease/exonuclease/phosphatase domain-containing protein</fullName>
    </recommendedName>
</protein>
<dbReference type="SUPFAM" id="SSF56219">
    <property type="entry name" value="DNase I-like"/>
    <property type="match status" value="1"/>
</dbReference>
<dbReference type="EMBL" id="CAJPWZ010000090">
    <property type="protein sequence ID" value="CAG2185492.1"/>
    <property type="molecule type" value="Genomic_DNA"/>
</dbReference>
<evidence type="ECO:0000313" key="1">
    <source>
        <dbReference type="EMBL" id="CAG2185492.1"/>
    </source>
</evidence>
<comment type="caution">
    <text evidence="1">The sequence shown here is derived from an EMBL/GenBank/DDBJ whole genome shotgun (WGS) entry which is preliminary data.</text>
</comment>
<organism evidence="1 2">
    <name type="scientific">Mytilus edulis</name>
    <name type="common">Blue mussel</name>
    <dbReference type="NCBI Taxonomy" id="6550"/>
    <lineage>
        <taxon>Eukaryota</taxon>
        <taxon>Metazoa</taxon>
        <taxon>Spiralia</taxon>
        <taxon>Lophotrochozoa</taxon>
        <taxon>Mollusca</taxon>
        <taxon>Bivalvia</taxon>
        <taxon>Autobranchia</taxon>
        <taxon>Pteriomorphia</taxon>
        <taxon>Mytilida</taxon>
        <taxon>Mytiloidea</taxon>
        <taxon>Mytilidae</taxon>
        <taxon>Mytilinae</taxon>
        <taxon>Mytilus</taxon>
    </lineage>
</organism>
<dbReference type="GO" id="GO:0007508">
    <property type="term" value="P:larval heart development"/>
    <property type="evidence" value="ECO:0007669"/>
    <property type="project" value="TreeGrafter"/>
</dbReference>
<sequence length="392" mass="45225">MEQYSRRTCLKISGIPEPETATYDEDTDSKVLSVINKMIIKHHDRKLSLRDIGRTHRIGERKKGRTRDIIIRFISYRDRALVYSNKKNLKMVNDEQDNLKHDKLINSCWTHDGKILERNLTKDETFQIKTEKDLTRFLKLKISSDVSETDNQARTPRPAYAKSSKSLSVSANIFRPLAGLTSTPVTSEVPLRARSSSANFNRNNEIDTDKNVILLGDLNIDLLKASPTSRISRICERYGIENVVKEPTRITSSTATLLDPIYINNLSLLRNSMVLPSFCSDHSPTLIEINFSTARQKAYSKVVYDYESGDYASANMYLQRKNWNECYKNVHDINKINGLINQEVHHVMDTYIPKKVLVRPRDKPWITTSIKVKMRKRNRAYKKAKSRNLISD</sequence>
<dbReference type="Gene3D" id="3.30.70.1820">
    <property type="entry name" value="L1 transposable element, RRM domain"/>
    <property type="match status" value="1"/>
</dbReference>
<dbReference type="OrthoDB" id="10046076at2759"/>
<dbReference type="PANTHER" id="PTHR33395:SF22">
    <property type="entry name" value="REVERSE TRANSCRIPTASE DOMAIN-CONTAINING PROTEIN"/>
    <property type="match status" value="1"/>
</dbReference>
<accession>A0A8S3PNV8</accession>
<reference evidence="1" key="1">
    <citation type="submission" date="2021-03" db="EMBL/GenBank/DDBJ databases">
        <authorList>
            <person name="Bekaert M."/>
        </authorList>
    </citation>
    <scope>NUCLEOTIDE SEQUENCE</scope>
</reference>
<evidence type="ECO:0008006" key="3">
    <source>
        <dbReference type="Google" id="ProtNLM"/>
    </source>
</evidence>
<keyword evidence="2" id="KW-1185">Reference proteome</keyword>
<dbReference type="InterPro" id="IPR036691">
    <property type="entry name" value="Endo/exonu/phosph_ase_sf"/>
</dbReference>
<dbReference type="Proteomes" id="UP000683360">
    <property type="component" value="Unassembled WGS sequence"/>
</dbReference>